<dbReference type="EMBL" id="JAVAMP010000001">
    <property type="protein sequence ID" value="MDP5273142.1"/>
    <property type="molecule type" value="Genomic_DNA"/>
</dbReference>
<dbReference type="Proteomes" id="UP001231941">
    <property type="component" value="Unassembled WGS sequence"/>
</dbReference>
<keyword evidence="1" id="KW-1133">Transmembrane helix</keyword>
<keyword evidence="1" id="KW-0472">Membrane</keyword>
<feature type="transmembrane region" description="Helical" evidence="1">
    <location>
        <begin position="12"/>
        <end position="32"/>
    </location>
</feature>
<protein>
    <submittedName>
        <fullName evidence="2">DUF3397 domain-containing protein</fullName>
    </submittedName>
</protein>
<reference evidence="2 3" key="1">
    <citation type="submission" date="2023-08" db="EMBL/GenBank/DDBJ databases">
        <authorList>
            <person name="Park J.-S."/>
        </authorList>
    </citation>
    <scope>NUCLEOTIDE SEQUENCE [LARGE SCALE GENOMIC DNA]</scope>
    <source>
        <strain evidence="2 3">2205SS18-9</strain>
    </source>
</reference>
<name>A0ABT9IUZ6_9BACL</name>
<feature type="transmembrane region" description="Helical" evidence="1">
    <location>
        <begin position="109"/>
        <end position="131"/>
    </location>
</feature>
<feature type="transmembrane region" description="Helical" evidence="1">
    <location>
        <begin position="69"/>
        <end position="89"/>
    </location>
</feature>
<keyword evidence="1" id="KW-0812">Transmembrane</keyword>
<keyword evidence="3" id="KW-1185">Reference proteome</keyword>
<feature type="transmembrane region" description="Helical" evidence="1">
    <location>
        <begin position="44"/>
        <end position="63"/>
    </location>
</feature>
<evidence type="ECO:0000313" key="3">
    <source>
        <dbReference type="Proteomes" id="UP001231941"/>
    </source>
</evidence>
<comment type="caution">
    <text evidence="2">The sequence shown here is derived from an EMBL/GenBank/DDBJ whole genome shotgun (WGS) entry which is preliminary data.</text>
</comment>
<dbReference type="Pfam" id="PF11877">
    <property type="entry name" value="DUF3397"/>
    <property type="match status" value="1"/>
</dbReference>
<dbReference type="InterPro" id="IPR024515">
    <property type="entry name" value="DUF3397"/>
</dbReference>
<evidence type="ECO:0000256" key="1">
    <source>
        <dbReference type="SAM" id="Phobius"/>
    </source>
</evidence>
<gene>
    <name evidence="2" type="ORF">Q5Y73_03410</name>
</gene>
<sequence>MGYILNAVGTIYAILSLLPFVSFGLLWVVLYFKFENKKKATNLAMDFTTPLLIGAVAVMYDLIFESSSFGGIWLIILIFLIFGGLIGNLQNRLKGKVHIKKLVRVIWRIGFLVLSTSYILFLFLGIGIYYANL</sequence>
<dbReference type="RefSeq" id="WP_305990431.1">
    <property type="nucleotide sequence ID" value="NZ_JAVAMP010000001.1"/>
</dbReference>
<evidence type="ECO:0000313" key="2">
    <source>
        <dbReference type="EMBL" id="MDP5273142.1"/>
    </source>
</evidence>
<accession>A0ABT9IUZ6</accession>
<organism evidence="2 3">
    <name type="scientific">Chengkuizengella axinellae</name>
    <dbReference type="NCBI Taxonomy" id="3064388"/>
    <lineage>
        <taxon>Bacteria</taxon>
        <taxon>Bacillati</taxon>
        <taxon>Bacillota</taxon>
        <taxon>Bacilli</taxon>
        <taxon>Bacillales</taxon>
        <taxon>Paenibacillaceae</taxon>
        <taxon>Chengkuizengella</taxon>
    </lineage>
</organism>
<proteinExistence type="predicted"/>